<evidence type="ECO:0000256" key="10">
    <source>
        <dbReference type="ARBA" id="ARBA00067321"/>
    </source>
</evidence>
<dbReference type="PANTHER" id="PTHR23236:SF2">
    <property type="entry name" value="EUKARYOTIC TRANSLATION INITIATION FACTOR 4B"/>
    <property type="match status" value="1"/>
</dbReference>
<keyword evidence="7" id="KW-0007">Acetylation</keyword>
<accession>A0A8B7U7X7</accession>
<feature type="compositionally biased region" description="Low complexity" evidence="12">
    <location>
        <begin position="594"/>
        <end position="607"/>
    </location>
</feature>
<evidence type="ECO:0000256" key="12">
    <source>
        <dbReference type="SAM" id="MobiDB-lite"/>
    </source>
</evidence>
<name>A0A8B7U7X7_CASCN</name>
<keyword evidence="3" id="KW-0597">Phosphoprotein</keyword>
<feature type="compositionally biased region" description="Low complexity" evidence="12">
    <location>
        <begin position="423"/>
        <end position="437"/>
    </location>
</feature>
<feature type="domain" description="RRM" evidence="13">
    <location>
        <begin position="96"/>
        <end position="173"/>
    </location>
</feature>
<dbReference type="CTD" id="1975"/>
<feature type="compositionally biased region" description="Basic and acidic residues" evidence="12">
    <location>
        <begin position="173"/>
        <end position="203"/>
    </location>
</feature>
<dbReference type="GO" id="GO:0003723">
    <property type="term" value="F:RNA binding"/>
    <property type="evidence" value="ECO:0007669"/>
    <property type="project" value="UniProtKB-UniRule"/>
</dbReference>
<feature type="compositionally biased region" description="Basic and acidic residues" evidence="12">
    <location>
        <begin position="438"/>
        <end position="465"/>
    </location>
</feature>
<evidence type="ECO:0000256" key="1">
    <source>
        <dbReference type="ARBA" id="ARBA00022499"/>
    </source>
</evidence>
<evidence type="ECO:0000256" key="9">
    <source>
        <dbReference type="ARBA" id="ARBA00062097"/>
    </source>
</evidence>
<evidence type="ECO:0000256" key="3">
    <source>
        <dbReference type="ARBA" id="ARBA00022553"/>
    </source>
</evidence>
<feature type="compositionally biased region" description="Polar residues" evidence="12">
    <location>
        <begin position="546"/>
        <end position="555"/>
    </location>
</feature>
<organism evidence="14">
    <name type="scientific">Castor canadensis</name>
    <name type="common">American beaver</name>
    <dbReference type="NCBI Taxonomy" id="51338"/>
    <lineage>
        <taxon>Eukaryota</taxon>
        <taxon>Metazoa</taxon>
        <taxon>Chordata</taxon>
        <taxon>Craniata</taxon>
        <taxon>Vertebrata</taxon>
        <taxon>Euteleostomi</taxon>
        <taxon>Mammalia</taxon>
        <taxon>Eutheria</taxon>
        <taxon>Euarchontoglires</taxon>
        <taxon>Glires</taxon>
        <taxon>Rodentia</taxon>
        <taxon>Castorimorpha</taxon>
        <taxon>Castoridae</taxon>
        <taxon>Castor</taxon>
    </lineage>
</organism>
<keyword evidence="5 11" id="KW-0694">RNA-binding</keyword>
<dbReference type="InterPro" id="IPR033107">
    <property type="entry name" value="EIF-4B_RRM"/>
</dbReference>
<dbReference type="InterPro" id="IPR012677">
    <property type="entry name" value="Nucleotide-bd_a/b_plait_sf"/>
</dbReference>
<feature type="compositionally biased region" description="Basic and acidic residues" evidence="12">
    <location>
        <begin position="561"/>
        <end position="593"/>
    </location>
</feature>
<feature type="compositionally biased region" description="Basic residues" evidence="12">
    <location>
        <begin position="1"/>
        <end position="13"/>
    </location>
</feature>
<feature type="compositionally biased region" description="Basic and acidic residues" evidence="12">
    <location>
        <begin position="287"/>
        <end position="330"/>
    </location>
</feature>
<dbReference type="InterPro" id="IPR000504">
    <property type="entry name" value="RRM_dom"/>
</dbReference>
<dbReference type="AlphaFoldDB" id="A0A8B7U7X7"/>
<feature type="compositionally biased region" description="Basic and acidic residues" evidence="12">
    <location>
        <begin position="372"/>
        <end position="422"/>
    </location>
</feature>
<evidence type="ECO:0000256" key="2">
    <source>
        <dbReference type="ARBA" id="ARBA00022540"/>
    </source>
</evidence>
<reference evidence="14" key="1">
    <citation type="submission" date="2025-08" db="UniProtKB">
        <authorList>
            <consortium name="RefSeq"/>
        </authorList>
    </citation>
    <scope>IDENTIFICATION</scope>
    <source>
        <tissue evidence="14">Leukocyte</tissue>
    </source>
</reference>
<sequence>MAASAKKKNKKGKTISLTDFLAEDGGTGGGSTYVPKPVSWADETDDLEGDVSTTWHSNDDDVYRALPIDRSILPTAPRAAREPNIDRSRLPKSPPYTAFLGNLPYDVTEDSIKEFFRGLNISAVRLPREPSNPERLKGFGYAEFEDLDSLLSALSLNEESLGNRRIRVDVADQAQDKDRDDRSFGRDRNRDSDKTDTDWRARPATDSFDDYPPRRGDDSFGDKYRDRYDSDRYRDRDGYRDGYRDGPRRDMDRYGGRDRYDDRGSRDYDRGYDSRIGSGRRAFGSGYRRDDDYRGGGDRYEDRYDRRDERSWSSRDDYSRDDYRRDDRGPPQRPKLNLKPRSTPKEDDSSASTSQSSRAASIFGGAKPVDTAAREREVEERLQKEQEKLQRQLDEPKLERRPRERHPSWRSEETQERERSRTGSESSQTGTSATSGRSKSDHDARRRESEKSLENETLNKEEDCHSPTSKPPKPDQPLKVMPAPPPKENAWVKRSFNPPARSQSSDTEQQSPTSGVGKVAPAQTSEEGPARKVQANDNKADGMSVSKGQTGSSSRGPGDGGNRDPWREPDRKDGKKDQDSRSAPEPKKPDENPASKFSSASKYAALSVDGEDENEGEEYTE</sequence>
<dbReference type="SMART" id="SM00360">
    <property type="entry name" value="RRM"/>
    <property type="match status" value="1"/>
</dbReference>
<dbReference type="GO" id="GO:0005829">
    <property type="term" value="C:cytosol"/>
    <property type="evidence" value="ECO:0007669"/>
    <property type="project" value="UniProtKB-ARBA"/>
</dbReference>
<feature type="compositionally biased region" description="Low complexity" evidence="12">
    <location>
        <begin position="350"/>
        <end position="361"/>
    </location>
</feature>
<keyword evidence="2 14" id="KW-0396">Initiation factor</keyword>
<keyword evidence="1" id="KW-1017">Isopeptide bond</keyword>
<evidence type="ECO:0000256" key="7">
    <source>
        <dbReference type="ARBA" id="ARBA00022990"/>
    </source>
</evidence>
<dbReference type="RefSeq" id="XP_020015828.1">
    <property type="nucleotide sequence ID" value="XM_020160239.1"/>
</dbReference>
<dbReference type="GO" id="GO:0003743">
    <property type="term" value="F:translation initiation factor activity"/>
    <property type="evidence" value="ECO:0007669"/>
    <property type="project" value="UniProtKB-KW"/>
</dbReference>
<gene>
    <name evidence="14" type="primary">Eif4b</name>
</gene>
<dbReference type="InterPro" id="IPR035979">
    <property type="entry name" value="RBD_domain_sf"/>
</dbReference>
<keyword evidence="4" id="KW-0832">Ubl conjugation</keyword>
<dbReference type="FunFam" id="3.30.70.330:FF:000163">
    <property type="entry name" value="Eukaryotic translation initiation factor 4B"/>
    <property type="match status" value="1"/>
</dbReference>
<dbReference type="KEGG" id="ccan:109684064"/>
<feature type="compositionally biased region" description="Polar residues" evidence="12">
    <location>
        <begin position="500"/>
        <end position="514"/>
    </location>
</feature>
<feature type="region of interest" description="Disordered" evidence="12">
    <location>
        <begin position="173"/>
        <end position="621"/>
    </location>
</feature>
<dbReference type="Gene3D" id="3.30.70.330">
    <property type="match status" value="1"/>
</dbReference>
<feature type="compositionally biased region" description="Acidic residues" evidence="12">
    <location>
        <begin position="609"/>
        <end position="621"/>
    </location>
</feature>
<evidence type="ECO:0000256" key="4">
    <source>
        <dbReference type="ARBA" id="ARBA00022843"/>
    </source>
</evidence>
<evidence type="ECO:0000313" key="14">
    <source>
        <dbReference type="RefSeq" id="XP_020015828.1"/>
    </source>
</evidence>
<evidence type="ECO:0000256" key="5">
    <source>
        <dbReference type="ARBA" id="ARBA00022884"/>
    </source>
</evidence>
<dbReference type="PANTHER" id="PTHR23236">
    <property type="entry name" value="EUKARYOTIC TRANSLATION INITIATION FACTOR 4B/4H"/>
    <property type="match status" value="1"/>
</dbReference>
<dbReference type="SUPFAM" id="SSF54928">
    <property type="entry name" value="RNA-binding domain, RBD"/>
    <property type="match status" value="1"/>
</dbReference>
<protein>
    <recommendedName>
        <fullName evidence="10">Eukaryotic translation initiation factor 4B</fullName>
    </recommendedName>
</protein>
<evidence type="ECO:0000259" key="13">
    <source>
        <dbReference type="PROSITE" id="PS50102"/>
    </source>
</evidence>
<dbReference type="PROSITE" id="PS50102">
    <property type="entry name" value="RRM"/>
    <property type="match status" value="1"/>
</dbReference>
<evidence type="ECO:0000256" key="8">
    <source>
        <dbReference type="ARBA" id="ARBA00057062"/>
    </source>
</evidence>
<feature type="compositionally biased region" description="Basic and acidic residues" evidence="12">
    <location>
        <begin position="211"/>
        <end position="273"/>
    </location>
</feature>
<comment type="function">
    <text evidence="8">Required for the binding of mRNA to ribosomes. Functions in close association with EIF4-F and EIF4-A. Binds near the 5'-terminal cap of mRNA in presence of EIF-4F and ATP. Promotes the ATPase activity and the ATP-dependent RNA unwinding activity of both EIF4-A and EIF4-F.</text>
</comment>
<dbReference type="CDD" id="cd12402">
    <property type="entry name" value="RRM_eIF4B"/>
    <property type="match status" value="1"/>
</dbReference>
<keyword evidence="6" id="KW-0648">Protein biosynthesis</keyword>
<feature type="region of interest" description="Disordered" evidence="12">
    <location>
        <begin position="1"/>
        <end position="53"/>
    </location>
</feature>
<dbReference type="OrthoDB" id="1748655at2759"/>
<evidence type="ECO:0000256" key="6">
    <source>
        <dbReference type="ARBA" id="ARBA00022917"/>
    </source>
</evidence>
<dbReference type="Pfam" id="PF00076">
    <property type="entry name" value="RRM_1"/>
    <property type="match status" value="1"/>
</dbReference>
<comment type="subunit">
    <text evidence="9">Self-associates and interacts with EIF3 p170 subunit.</text>
</comment>
<evidence type="ECO:0000256" key="11">
    <source>
        <dbReference type="PROSITE-ProRule" id="PRU00176"/>
    </source>
</evidence>
<proteinExistence type="predicted"/>